<protein>
    <submittedName>
        <fullName evidence="1">Uncharacterized protein</fullName>
    </submittedName>
</protein>
<dbReference type="STRING" id="380248.SAMN05216251_118102"/>
<dbReference type="EMBL" id="FONG01000018">
    <property type="protein sequence ID" value="SFF54814.1"/>
    <property type="molecule type" value="Genomic_DNA"/>
</dbReference>
<proteinExistence type="predicted"/>
<organism evidence="1 2">
    <name type="scientific">Actinacidiphila alni</name>
    <dbReference type="NCBI Taxonomy" id="380248"/>
    <lineage>
        <taxon>Bacteria</taxon>
        <taxon>Bacillati</taxon>
        <taxon>Actinomycetota</taxon>
        <taxon>Actinomycetes</taxon>
        <taxon>Kitasatosporales</taxon>
        <taxon>Streptomycetaceae</taxon>
        <taxon>Actinacidiphila</taxon>
    </lineage>
</organism>
<sequence>MLKPLGFFEELFPGAPEGVSAGRLLESIPDTPAEDSGKIAAYLKNGHEIFDTMGAERDVVTGGRRILGAASLQTDGVWVWRVDLAHYVRNYGVLLPSDFTDHVRRLDHTVPAVPDARLVELADEVLPCLGFRTDGGGAR</sequence>
<gene>
    <name evidence="1" type="ORF">SAMN05216251_118102</name>
</gene>
<evidence type="ECO:0000313" key="1">
    <source>
        <dbReference type="EMBL" id="SFF54814.1"/>
    </source>
</evidence>
<reference evidence="1 2" key="1">
    <citation type="submission" date="2016-10" db="EMBL/GenBank/DDBJ databases">
        <authorList>
            <person name="de Groot N.N."/>
        </authorList>
    </citation>
    <scope>NUCLEOTIDE SEQUENCE [LARGE SCALE GENOMIC DNA]</scope>
    <source>
        <strain evidence="1 2">CGMCC 4.3510</strain>
    </source>
</reference>
<dbReference type="OrthoDB" id="275232at2"/>
<keyword evidence="2" id="KW-1185">Reference proteome</keyword>
<dbReference type="AlphaFoldDB" id="A0A1I2JJP7"/>
<dbReference type="Proteomes" id="UP000199323">
    <property type="component" value="Unassembled WGS sequence"/>
</dbReference>
<accession>A0A1I2JJP7</accession>
<evidence type="ECO:0000313" key="2">
    <source>
        <dbReference type="Proteomes" id="UP000199323"/>
    </source>
</evidence>
<name>A0A1I2JJP7_9ACTN</name>
<dbReference type="RefSeq" id="WP_093716158.1">
    <property type="nucleotide sequence ID" value="NZ_FONG01000018.1"/>
</dbReference>